<organism evidence="3 4">
    <name type="scientific">Ustilaginoidea virens</name>
    <name type="common">Rice false smut fungus</name>
    <name type="synonym">Villosiclava virens</name>
    <dbReference type="NCBI Taxonomy" id="1159556"/>
    <lineage>
        <taxon>Eukaryota</taxon>
        <taxon>Fungi</taxon>
        <taxon>Dikarya</taxon>
        <taxon>Ascomycota</taxon>
        <taxon>Pezizomycotina</taxon>
        <taxon>Sordariomycetes</taxon>
        <taxon>Hypocreomycetidae</taxon>
        <taxon>Hypocreales</taxon>
        <taxon>Clavicipitaceae</taxon>
        <taxon>Ustilaginoidea</taxon>
    </lineage>
</organism>
<gene>
    <name evidence="3" type="ORF">UVI_02046580</name>
</gene>
<feature type="compositionally biased region" description="Low complexity" evidence="1">
    <location>
        <begin position="351"/>
        <end position="367"/>
    </location>
</feature>
<dbReference type="PANTHER" id="PTHR23101">
    <property type="entry name" value="RAB GDP/GTP EXCHANGE FACTOR"/>
    <property type="match status" value="1"/>
</dbReference>
<dbReference type="SMART" id="SM00167">
    <property type="entry name" value="VPS9"/>
    <property type="match status" value="1"/>
</dbReference>
<dbReference type="PANTHER" id="PTHR23101:SF97">
    <property type="entry name" value="DOMAIN PROTEIN, PUTATIVE (AFU_ORTHOLOGUE AFUA_2G10890)-RELATED"/>
    <property type="match status" value="1"/>
</dbReference>
<sequence length="662" mass="70304">MAQTRSRIGADASENTASSDPDAAEEDTPVPDAFETSHHGDADEHAEEADASAELDELPIELMTLTDSALIVQQTRRTSSVPSPSSTPSAASRFRSKAASLGSKDKPKEEGERQMITSEELANRKRLRKALELKRGLLEEAVERRLCEGIYHRIYRHRSTQDEAQDEKLRSKTAALALVGISPLDLGVDYGEEAAQDPEASAAVTSQMRASLAEARSDMVKMSRGRYPLAKANHLKAAHRSIVDTLAQVHPSASADEIMPMLIYTLITLPPEKLNVISDMHFIQYFRWAQKLTGETAYCLTNLEAAVSFLQTVDLSTLRPDEQPSGPPKPDGQAAGTPKAETFPPAYGVTAPSASGSEASSDSAAAPKPRPSPFGLGAGLGADLGAGPALRNRRLSDLVNSPAQALGAASGAVFNTADQGLKTISNSLGDSYAFLLGKLKERQDQPKESIMVPRTLDDARKLVSTPPMDDDDNASTTSSAAAAAEGVEQQPKRPSARQDRALNLAGGRRDASADSALSGTSAAGRKPALADDLKRSSTPTSAATPAPAMLDSVRNLGSSFNPIGRLSSMGMIRGFGRTAPTPSASTNSTQATDGGDLATAFPDIAPALPPKQVVVPRIQPPNKRFMELQSPGELKLGEVRELLKDYRRLAVVLKNLGAFSEE</sequence>
<comment type="caution">
    <text evidence="3">The sequence shown here is derived from an EMBL/GenBank/DDBJ whole genome shotgun (WGS) entry which is preliminary data.</text>
</comment>
<dbReference type="GO" id="GO:0005085">
    <property type="term" value="F:guanyl-nucleotide exchange factor activity"/>
    <property type="evidence" value="ECO:0007669"/>
    <property type="project" value="InterPro"/>
</dbReference>
<dbReference type="SUPFAM" id="SSF109993">
    <property type="entry name" value="VPS9 domain"/>
    <property type="match status" value="1"/>
</dbReference>
<name>A0A1B5L0I2_USTVR</name>
<feature type="compositionally biased region" description="Basic and acidic residues" evidence="1">
    <location>
        <begin position="103"/>
        <end position="113"/>
    </location>
</feature>
<evidence type="ECO:0000259" key="2">
    <source>
        <dbReference type="PROSITE" id="PS51205"/>
    </source>
</evidence>
<dbReference type="InterPro" id="IPR037191">
    <property type="entry name" value="VPS9_dom_sf"/>
</dbReference>
<dbReference type="Proteomes" id="UP000054053">
    <property type="component" value="Unassembled WGS sequence"/>
</dbReference>
<dbReference type="GO" id="GO:0031267">
    <property type="term" value="F:small GTPase binding"/>
    <property type="evidence" value="ECO:0007669"/>
    <property type="project" value="TreeGrafter"/>
</dbReference>
<proteinExistence type="predicted"/>
<feature type="domain" description="VPS9" evidence="2">
    <location>
        <begin position="163"/>
        <end position="319"/>
    </location>
</feature>
<feature type="compositionally biased region" description="Acidic residues" evidence="1">
    <location>
        <begin position="44"/>
        <end position="59"/>
    </location>
</feature>
<dbReference type="Gene3D" id="1.20.1050.80">
    <property type="entry name" value="VPS9 domain"/>
    <property type="match status" value="1"/>
</dbReference>
<dbReference type="Pfam" id="PF02204">
    <property type="entry name" value="VPS9"/>
    <property type="match status" value="1"/>
</dbReference>
<dbReference type="GO" id="GO:0016192">
    <property type="term" value="P:vesicle-mediated transport"/>
    <property type="evidence" value="ECO:0007669"/>
    <property type="project" value="InterPro"/>
</dbReference>
<dbReference type="GO" id="GO:0005829">
    <property type="term" value="C:cytosol"/>
    <property type="evidence" value="ECO:0007669"/>
    <property type="project" value="TreeGrafter"/>
</dbReference>
<dbReference type="InterPro" id="IPR003123">
    <property type="entry name" value="VPS9"/>
</dbReference>
<feature type="region of interest" description="Disordered" evidence="1">
    <location>
        <begin position="74"/>
        <end position="117"/>
    </location>
</feature>
<evidence type="ECO:0000313" key="4">
    <source>
        <dbReference type="Proteomes" id="UP000054053"/>
    </source>
</evidence>
<feature type="compositionally biased region" description="Low complexity" evidence="1">
    <location>
        <begin position="75"/>
        <end position="100"/>
    </location>
</feature>
<feature type="compositionally biased region" description="Low complexity" evidence="1">
    <location>
        <begin position="474"/>
        <end position="484"/>
    </location>
</feature>
<dbReference type="EMBL" id="BBTG02000030">
    <property type="protein sequence ID" value="GAO16902.1"/>
    <property type="molecule type" value="Genomic_DNA"/>
</dbReference>
<dbReference type="AlphaFoldDB" id="A0A1B5L0I2"/>
<feature type="region of interest" description="Disordered" evidence="1">
    <location>
        <begin position="1"/>
        <end position="59"/>
    </location>
</feature>
<feature type="compositionally biased region" description="Low complexity" evidence="1">
    <location>
        <begin position="536"/>
        <end position="548"/>
    </location>
</feature>
<feature type="region of interest" description="Disordered" evidence="1">
    <location>
        <begin position="318"/>
        <end position="379"/>
    </location>
</feature>
<reference evidence="4" key="1">
    <citation type="journal article" date="2016" name="Genome Announc.">
        <title>Genome sequence of Ustilaginoidea virens IPU010, a rice pathogenic fungus causing false smut.</title>
        <authorList>
            <person name="Kumagai T."/>
            <person name="Ishii T."/>
            <person name="Terai G."/>
            <person name="Umemura M."/>
            <person name="Machida M."/>
            <person name="Asai K."/>
        </authorList>
    </citation>
    <scope>NUCLEOTIDE SEQUENCE [LARGE SCALE GENOMIC DNA]</scope>
    <source>
        <strain evidence="4">IPU010</strain>
    </source>
</reference>
<dbReference type="GO" id="GO:0030139">
    <property type="term" value="C:endocytic vesicle"/>
    <property type="evidence" value="ECO:0007669"/>
    <property type="project" value="TreeGrafter"/>
</dbReference>
<dbReference type="PROSITE" id="PS51205">
    <property type="entry name" value="VPS9"/>
    <property type="match status" value="1"/>
</dbReference>
<evidence type="ECO:0000313" key="3">
    <source>
        <dbReference type="EMBL" id="GAO16902.1"/>
    </source>
</evidence>
<dbReference type="InterPro" id="IPR045046">
    <property type="entry name" value="Vps9-like"/>
</dbReference>
<feature type="region of interest" description="Disordered" evidence="1">
    <location>
        <begin position="445"/>
        <end position="548"/>
    </location>
</feature>
<accession>A0A1B5L0I2</accession>
<protein>
    <recommendedName>
        <fullName evidence="2">VPS9 domain-containing protein</fullName>
    </recommendedName>
</protein>
<evidence type="ECO:0000256" key="1">
    <source>
        <dbReference type="SAM" id="MobiDB-lite"/>
    </source>
</evidence>